<name>A0A9P5CEJ8_9HYPO</name>
<accession>A0A9P5CEJ8</accession>
<organism evidence="1 2">
    <name type="scientific">Trichoderma lentiforme</name>
    <dbReference type="NCBI Taxonomy" id="1567552"/>
    <lineage>
        <taxon>Eukaryota</taxon>
        <taxon>Fungi</taxon>
        <taxon>Dikarya</taxon>
        <taxon>Ascomycota</taxon>
        <taxon>Pezizomycotina</taxon>
        <taxon>Sordariomycetes</taxon>
        <taxon>Hypocreomycetidae</taxon>
        <taxon>Hypocreales</taxon>
        <taxon>Hypocreaceae</taxon>
        <taxon>Trichoderma</taxon>
    </lineage>
</organism>
<evidence type="ECO:0000313" key="2">
    <source>
        <dbReference type="Proteomes" id="UP000801864"/>
    </source>
</evidence>
<comment type="caution">
    <text evidence="1">The sequence shown here is derived from an EMBL/GenBank/DDBJ whole genome shotgun (WGS) entry which is preliminary data.</text>
</comment>
<reference evidence="1 2" key="1">
    <citation type="submission" date="2018-06" db="EMBL/GenBank/DDBJ databases">
        <title>Genome analysis of cellulolytic fungus Trichoderma lentiforme CFAM-422.</title>
        <authorList>
            <person name="Steindorff A.S."/>
            <person name="Formighieri E.F."/>
            <person name="Midorikawa G.E.O."/>
            <person name="Tamietti M.S."/>
            <person name="Ramos E.Z."/>
            <person name="Silva A.S."/>
            <person name="Bon E.P.S."/>
            <person name="Mendes T.D."/>
            <person name="Damaso M.C.T."/>
            <person name="Favaro L.C.L."/>
        </authorList>
    </citation>
    <scope>NUCLEOTIDE SEQUENCE [LARGE SCALE GENOMIC DNA]</scope>
    <source>
        <strain evidence="1 2">CFAM-422</strain>
    </source>
</reference>
<dbReference type="EMBL" id="QLNT01000004">
    <property type="protein sequence ID" value="KAF3074610.1"/>
    <property type="molecule type" value="Genomic_DNA"/>
</dbReference>
<sequence length="81" mass="9167">MSPTPNATAERNGRWLDELPARVARMSVRETRWSRAKSLWPLGLGLLGMMTPKKVPCYQYWHAHENVGSSSAMREPCPEAL</sequence>
<evidence type="ECO:0000313" key="1">
    <source>
        <dbReference type="EMBL" id="KAF3074610.1"/>
    </source>
</evidence>
<dbReference type="AlphaFoldDB" id="A0A9P5CEJ8"/>
<gene>
    <name evidence="1" type="ORF">CFAM422_002973</name>
</gene>
<dbReference type="Proteomes" id="UP000801864">
    <property type="component" value="Unassembled WGS sequence"/>
</dbReference>
<keyword evidence="2" id="KW-1185">Reference proteome</keyword>
<proteinExistence type="predicted"/>
<protein>
    <submittedName>
        <fullName evidence="1">Uncharacterized protein</fullName>
    </submittedName>
</protein>